<dbReference type="InterPro" id="IPR013783">
    <property type="entry name" value="Ig-like_fold"/>
</dbReference>
<reference evidence="3" key="3">
    <citation type="submission" date="2025-09" db="UniProtKB">
        <authorList>
            <consortium name="Ensembl"/>
        </authorList>
    </citation>
    <scope>IDENTIFICATION</scope>
</reference>
<sequence>MCWFPTGQHEDSCSVFSKDQYVEVGSSTEVLCQTTCVNGRIFWTINNKAVSDSLSETINSTHAVLPLRNFSLHRATVNCHSRDTRHILGGATIWMYSKPRSISCVLHYEEGTGIGVPQLLTCTWEHLVYSSLKVNYTVLYSSESNNILVEICNSSVTNCTVKGFYSLKNIQLLVGEDFNITVRAKTAAWEAYSDSQELHPFHILKINPPQFEVAAFSDHLLVTWNRTRTTVKHHCQVRYRKVCYLLKMVKIRIDEALDSCTSYRVSVCWALDEAPWSAWSREKTVLTKLNRNHIRLRLWRKDVPSTCRGTFTHTIKQSTVKNDSMEADNSSTACSNNSTCDVSVSRGAHWLTLSVFHDQLLLTEDSVYVPAAEENLPQVTQIQSVTLDGIILVSWRAPNPPVGRYMIDWTHDGNQYNWKESADTNATLSDLVDRKPYNITVTPLFDNKTGLGTQALQVCSRVGEPGSVSINNVQAEDTSAFISWSTKAQDPCSGEVVTYTVFYEAREGLRLNVTVNHTQQEINLRSLSPSTQYSIHVVSTALTGMSRSTERVFKTKTGKRVIMSLSYYPQTLLTHFALGVNLTPGIYKYRPSECPRLVEPWTIHQEPPPPTSRHLKQKIERRTRGRHRLQEKHDTLCYTPS</sequence>
<dbReference type="PROSITE" id="PS50853">
    <property type="entry name" value="FN3"/>
    <property type="match status" value="2"/>
</dbReference>
<dbReference type="InterPro" id="IPR003961">
    <property type="entry name" value="FN3_dom"/>
</dbReference>
<dbReference type="PANTHER" id="PTHR46708">
    <property type="entry name" value="TENASCIN"/>
    <property type="match status" value="1"/>
</dbReference>
<accession>A0A8C5DPE4</accession>
<dbReference type="InterPro" id="IPR036116">
    <property type="entry name" value="FN3_sf"/>
</dbReference>
<dbReference type="Ensembl" id="ENSGWIT00000010922.1">
    <property type="protein sequence ID" value="ENSGWIP00000009806.1"/>
    <property type="gene ID" value="ENSGWIG00000005815.1"/>
</dbReference>
<feature type="domain" description="Fibronectin type-III" evidence="2">
    <location>
        <begin position="464"/>
        <end position="560"/>
    </location>
</feature>
<reference evidence="3" key="2">
    <citation type="submission" date="2025-08" db="UniProtKB">
        <authorList>
            <consortium name="Ensembl"/>
        </authorList>
    </citation>
    <scope>IDENTIFICATION</scope>
</reference>
<proteinExistence type="predicted"/>
<dbReference type="Gene3D" id="2.60.40.10">
    <property type="entry name" value="Immunoglobulins"/>
    <property type="match status" value="4"/>
</dbReference>
<dbReference type="Pfam" id="PF00041">
    <property type="entry name" value="fn3"/>
    <property type="match status" value="2"/>
</dbReference>
<protein>
    <recommendedName>
        <fullName evidence="2">Fibronectin type-III domain-containing protein</fullName>
    </recommendedName>
</protein>
<dbReference type="Proteomes" id="UP000694680">
    <property type="component" value="Chromosome 24"/>
</dbReference>
<evidence type="ECO:0000313" key="3">
    <source>
        <dbReference type="Ensembl" id="ENSGWIP00000009806.1"/>
    </source>
</evidence>
<dbReference type="InterPro" id="IPR050991">
    <property type="entry name" value="ECM_Regulatory_Proteins"/>
</dbReference>
<evidence type="ECO:0000259" key="2">
    <source>
        <dbReference type="PROSITE" id="PS50853"/>
    </source>
</evidence>
<dbReference type="CDD" id="cd00063">
    <property type="entry name" value="FN3"/>
    <property type="match status" value="1"/>
</dbReference>
<name>A0A8C5DPE4_GOUWI</name>
<keyword evidence="1" id="KW-0677">Repeat</keyword>
<organism evidence="3 4">
    <name type="scientific">Gouania willdenowi</name>
    <name type="common">Blunt-snouted clingfish</name>
    <name type="synonym">Lepadogaster willdenowi</name>
    <dbReference type="NCBI Taxonomy" id="441366"/>
    <lineage>
        <taxon>Eukaryota</taxon>
        <taxon>Metazoa</taxon>
        <taxon>Chordata</taxon>
        <taxon>Craniata</taxon>
        <taxon>Vertebrata</taxon>
        <taxon>Euteleostomi</taxon>
        <taxon>Actinopterygii</taxon>
        <taxon>Neopterygii</taxon>
        <taxon>Teleostei</taxon>
        <taxon>Neoteleostei</taxon>
        <taxon>Acanthomorphata</taxon>
        <taxon>Ovalentaria</taxon>
        <taxon>Blenniimorphae</taxon>
        <taxon>Blenniiformes</taxon>
        <taxon>Gobiesocoidei</taxon>
        <taxon>Gobiesocidae</taxon>
        <taxon>Gobiesocinae</taxon>
        <taxon>Gouania</taxon>
    </lineage>
</organism>
<feature type="domain" description="Fibronectin type-III" evidence="2">
    <location>
        <begin position="376"/>
        <end position="463"/>
    </location>
</feature>
<dbReference type="AlphaFoldDB" id="A0A8C5DPE4"/>
<dbReference type="SUPFAM" id="SSF49265">
    <property type="entry name" value="Fibronectin type III"/>
    <property type="match status" value="3"/>
</dbReference>
<evidence type="ECO:0000256" key="1">
    <source>
        <dbReference type="ARBA" id="ARBA00022737"/>
    </source>
</evidence>
<evidence type="ECO:0000313" key="4">
    <source>
        <dbReference type="Proteomes" id="UP000694680"/>
    </source>
</evidence>
<dbReference type="PANTHER" id="PTHR46708:SF2">
    <property type="entry name" value="FIBRONECTIN TYPE-III DOMAIN-CONTAINING PROTEIN"/>
    <property type="match status" value="1"/>
</dbReference>
<keyword evidence="4" id="KW-1185">Reference proteome</keyword>
<dbReference type="SMART" id="SM00060">
    <property type="entry name" value="FN3"/>
    <property type="match status" value="2"/>
</dbReference>
<reference evidence="3" key="1">
    <citation type="submission" date="2020-06" db="EMBL/GenBank/DDBJ databases">
        <authorList>
            <consortium name="Wellcome Sanger Institute Data Sharing"/>
        </authorList>
    </citation>
    <scope>NUCLEOTIDE SEQUENCE [LARGE SCALE GENOMIC DNA]</scope>
</reference>